<dbReference type="EMBL" id="BQNB010020444">
    <property type="protein sequence ID" value="GJT96007.1"/>
    <property type="molecule type" value="Genomic_DNA"/>
</dbReference>
<dbReference type="SUPFAM" id="SSF53686">
    <property type="entry name" value="Tryptophan synthase beta subunit-like PLP-dependent enzymes"/>
    <property type="match status" value="1"/>
</dbReference>
<sequence>MAGTFTKKKKCVTIGVYVDVPGMVWKCTKDEKHKWIEGLQHVVKPSSQYGRYCCSACSISLQMLAQLCLMFRTNSEGFEQQESSTTMVTEVVASKSQHEQDSPKNISKKMEAQYSNVSSNNAAEDEKPHSTSRSTSTAMVVYDKDMSSTRESYGHGEWQSDLLGCCSEPEMLTLSMMNDAEEKELFTPGKAVLIEHMSGNMGISITFMAALKVYRILLIGPSNASLERRVTMRAYDLLENTPDSFMLQQFSNPANNKQVDERRLVKKS</sequence>
<dbReference type="InterPro" id="IPR036052">
    <property type="entry name" value="TrpB-like_PALP_sf"/>
</dbReference>
<dbReference type="PANTHER" id="PTHR10314">
    <property type="entry name" value="CYSTATHIONINE BETA-SYNTHASE"/>
    <property type="match status" value="1"/>
</dbReference>
<evidence type="ECO:0000256" key="1">
    <source>
        <dbReference type="SAM" id="MobiDB-lite"/>
    </source>
</evidence>
<accession>A0ABQ5I9M0</accession>
<organism evidence="2 3">
    <name type="scientific">Tanacetum coccineum</name>
    <dbReference type="NCBI Taxonomy" id="301880"/>
    <lineage>
        <taxon>Eukaryota</taxon>
        <taxon>Viridiplantae</taxon>
        <taxon>Streptophyta</taxon>
        <taxon>Embryophyta</taxon>
        <taxon>Tracheophyta</taxon>
        <taxon>Spermatophyta</taxon>
        <taxon>Magnoliopsida</taxon>
        <taxon>eudicotyledons</taxon>
        <taxon>Gunneridae</taxon>
        <taxon>Pentapetalae</taxon>
        <taxon>asterids</taxon>
        <taxon>campanulids</taxon>
        <taxon>Asterales</taxon>
        <taxon>Asteraceae</taxon>
        <taxon>Asteroideae</taxon>
        <taxon>Anthemideae</taxon>
        <taxon>Anthemidinae</taxon>
        <taxon>Tanacetum</taxon>
    </lineage>
</organism>
<comment type="caution">
    <text evidence="2">The sequence shown here is derived from an EMBL/GenBank/DDBJ whole genome shotgun (WGS) entry which is preliminary data.</text>
</comment>
<dbReference type="Proteomes" id="UP001151760">
    <property type="component" value="Unassembled WGS sequence"/>
</dbReference>
<protein>
    <submittedName>
        <fullName evidence="2">Bifunctional L-3-cyanoalanine synthase/cysteine synthase 1, mitochondrial</fullName>
    </submittedName>
</protein>
<gene>
    <name evidence="2" type="ORF">Tco_1091525</name>
</gene>
<reference evidence="2" key="2">
    <citation type="submission" date="2022-01" db="EMBL/GenBank/DDBJ databases">
        <authorList>
            <person name="Yamashiro T."/>
            <person name="Shiraishi A."/>
            <person name="Satake H."/>
            <person name="Nakayama K."/>
        </authorList>
    </citation>
    <scope>NUCLEOTIDE SEQUENCE</scope>
</reference>
<keyword evidence="3" id="KW-1185">Reference proteome</keyword>
<evidence type="ECO:0000313" key="3">
    <source>
        <dbReference type="Proteomes" id="UP001151760"/>
    </source>
</evidence>
<reference evidence="2" key="1">
    <citation type="journal article" date="2022" name="Int. J. Mol. Sci.">
        <title>Draft Genome of Tanacetum Coccineum: Genomic Comparison of Closely Related Tanacetum-Family Plants.</title>
        <authorList>
            <person name="Yamashiro T."/>
            <person name="Shiraishi A."/>
            <person name="Nakayama K."/>
            <person name="Satake H."/>
        </authorList>
    </citation>
    <scope>NUCLEOTIDE SEQUENCE</scope>
</reference>
<proteinExistence type="predicted"/>
<name>A0ABQ5I9M0_9ASTR</name>
<evidence type="ECO:0000313" key="2">
    <source>
        <dbReference type="EMBL" id="GJT96007.1"/>
    </source>
</evidence>
<feature type="region of interest" description="Disordered" evidence="1">
    <location>
        <begin position="112"/>
        <end position="138"/>
    </location>
</feature>
<dbReference type="InterPro" id="IPR050214">
    <property type="entry name" value="Cys_Synth/Cystath_Beta-Synth"/>
</dbReference>
<feature type="compositionally biased region" description="Polar residues" evidence="1">
    <location>
        <begin position="113"/>
        <end position="122"/>
    </location>
</feature>
<dbReference type="Gene3D" id="3.40.50.1100">
    <property type="match status" value="1"/>
</dbReference>